<feature type="region of interest" description="Disordered" evidence="1">
    <location>
        <begin position="1"/>
        <end position="25"/>
    </location>
</feature>
<proteinExistence type="predicted"/>
<accession>A0A6J5CPV2</accession>
<evidence type="ECO:0000256" key="1">
    <source>
        <dbReference type="SAM" id="MobiDB-lite"/>
    </source>
</evidence>
<gene>
    <name evidence="2" type="ORF">LMG24238_06929</name>
</gene>
<dbReference type="EMBL" id="CADIKC010000015">
    <property type="protein sequence ID" value="CAB3742724.1"/>
    <property type="molecule type" value="Genomic_DNA"/>
</dbReference>
<reference evidence="2 3" key="1">
    <citation type="submission" date="2020-04" db="EMBL/GenBank/DDBJ databases">
        <authorList>
            <person name="De Canck E."/>
        </authorList>
    </citation>
    <scope>NUCLEOTIDE SEQUENCE [LARGE SCALE GENOMIC DNA]</scope>
    <source>
        <strain evidence="2 3">LMG 24238</strain>
    </source>
</reference>
<protein>
    <submittedName>
        <fullName evidence="2">Uncharacterized protein</fullName>
    </submittedName>
</protein>
<dbReference type="GeneID" id="97045494"/>
<dbReference type="AlphaFoldDB" id="A0A6J5CPV2"/>
<dbReference type="Proteomes" id="UP000494255">
    <property type="component" value="Unassembled WGS sequence"/>
</dbReference>
<evidence type="ECO:0000313" key="2">
    <source>
        <dbReference type="EMBL" id="CAB3742724.1"/>
    </source>
</evidence>
<name>A0A6J5CPV2_9BURK</name>
<keyword evidence="3" id="KW-1185">Reference proteome</keyword>
<organism evidence="2 3">
    <name type="scientific">Paraburkholderia sediminicola</name>
    <dbReference type="NCBI Taxonomy" id="458836"/>
    <lineage>
        <taxon>Bacteria</taxon>
        <taxon>Pseudomonadati</taxon>
        <taxon>Pseudomonadota</taxon>
        <taxon>Betaproteobacteria</taxon>
        <taxon>Burkholderiales</taxon>
        <taxon>Burkholderiaceae</taxon>
        <taxon>Paraburkholderia</taxon>
    </lineage>
</organism>
<dbReference type="RefSeq" id="WP_175054377.1">
    <property type="nucleotide sequence ID" value="NZ_CADIKC010000015.1"/>
</dbReference>
<sequence>MTFDYHSAAAHPRGRTIHPPPPVASEAPRLRFLPREQIEACATFRDACVLAWKSRRHPGMTETYLASMCDLIQQHVSEYFHPDDRDEKGRKRRKLPADKVGVVQEQLGNCAIGQWLARDMAVRLVEEFFAAESMR</sequence>
<evidence type="ECO:0000313" key="3">
    <source>
        <dbReference type="Proteomes" id="UP000494255"/>
    </source>
</evidence>